<organism evidence="1 2">
    <name type="scientific">Fundicoccus ignavus</name>
    <dbReference type="NCBI Taxonomy" id="2664442"/>
    <lineage>
        <taxon>Bacteria</taxon>
        <taxon>Bacillati</taxon>
        <taxon>Bacillota</taxon>
        <taxon>Bacilli</taxon>
        <taxon>Lactobacillales</taxon>
        <taxon>Aerococcaceae</taxon>
        <taxon>Fundicoccus</taxon>
    </lineage>
</organism>
<evidence type="ECO:0000313" key="2">
    <source>
        <dbReference type="Proteomes" id="UP000440066"/>
    </source>
</evidence>
<dbReference type="RefSeq" id="WP_153832165.1">
    <property type="nucleotide sequence ID" value="NZ_WJQT01000006.1"/>
</dbReference>
<sequence>MELADQIISEEKAKEMIGISNWREMSKNKIVDFINLIPNIDREVAMKAIEQFPAYANLSKEMVTQLYGLTQKALESNEQSNSASIKAYQSILDELGIILQKENISTEERQYVIDKMVEVADKISVKDIENKDLLDKWLRYGGTVASGLLVLGSVILGVKSGKFPNLKG</sequence>
<evidence type="ECO:0000313" key="1">
    <source>
        <dbReference type="EMBL" id="MRJ47077.1"/>
    </source>
</evidence>
<gene>
    <name evidence="1" type="ORF">GF867_05830</name>
</gene>
<accession>A0A844C9E8</accession>
<comment type="caution">
    <text evidence="1">The sequence shown here is derived from an EMBL/GenBank/DDBJ whole genome shotgun (WGS) entry which is preliminary data.</text>
</comment>
<dbReference type="Proteomes" id="UP000440066">
    <property type="component" value="Unassembled WGS sequence"/>
</dbReference>
<reference evidence="1 2" key="1">
    <citation type="submission" date="2019-11" db="EMBL/GenBank/DDBJ databases">
        <title>Characterisation of Fundicoccus ignavus gen. nov. sp. nov., a novel genus of the family Aerococcaceae from bulk tank milk.</title>
        <authorList>
            <person name="Siebert A."/>
            <person name="Huptas C."/>
            <person name="Wenning M."/>
            <person name="Scherer S."/>
            <person name="Doll E.V."/>
        </authorList>
    </citation>
    <scope>NUCLEOTIDE SEQUENCE [LARGE SCALE GENOMIC DNA]</scope>
    <source>
        <strain evidence="1 2">DSM 109652</strain>
    </source>
</reference>
<proteinExistence type="predicted"/>
<dbReference type="EMBL" id="WJQT01000006">
    <property type="protein sequence ID" value="MRJ47077.1"/>
    <property type="molecule type" value="Genomic_DNA"/>
</dbReference>
<dbReference type="AlphaFoldDB" id="A0A844C9E8"/>
<name>A0A844C9E8_9LACT</name>
<protein>
    <submittedName>
        <fullName evidence="1">Uncharacterized protein</fullName>
    </submittedName>
</protein>